<keyword evidence="3" id="KW-1185">Reference proteome</keyword>
<dbReference type="SUPFAM" id="SSF56112">
    <property type="entry name" value="Protein kinase-like (PK-like)"/>
    <property type="match status" value="1"/>
</dbReference>
<evidence type="ECO:0000256" key="1">
    <source>
        <dbReference type="SAM" id="MobiDB-lite"/>
    </source>
</evidence>
<sequence>MDTETQSTQDAPTGDNNPDVEPNNPTALSDAGVTKPRKALLNSFITLSDAQRREEDMRAELQYAAKRGVVYTELQCQEEGIRKLVASHCGLESPDLVKVPEICSPDQKLLWLHGSFNVCIPVDIDNTGRSLPAKMAFRLPLPYRVGEQTFPGNAEEKVRSEAATYIWMNENCPDIPIPKLRGFGVPGGLSFFDPKSVSPWQRIRSYFWRLFCRLRGSPAFCDYLPQQRATLLDYSYILIDWIESDDSKRLSDTYTMPHTEAQTQNLYRSMSRIMISLARLRQPRIGSWTIDNAGHISLSNRPMLSHFAVLENWNIPTDIPRHMTYTSADTFYLDLLAGHDNRLLYQGNAAFDEKDARAQAKDLVLMRALLHRFTDRNFCDGPFVMQLTDMHISNIFVDKDWSITHIIDLEWACSLPIENLLPPWWLTEKCVDQIKGFEYESFQACYMQFTDIFEQEEVKMPLYYGHLFSLARIMKSSLENRRYWYLHALQTPKGLFNLFRTHLQPLFDIPSKDTVRAAVSSFWTPGMTGFVDMKQKEYAQYQQEVCDIFNSRKSGRFYN</sequence>
<feature type="compositionally biased region" description="Polar residues" evidence="1">
    <location>
        <begin position="1"/>
        <end position="16"/>
    </location>
</feature>
<name>A0AAF0II40_9EURO</name>
<dbReference type="InterPro" id="IPR011009">
    <property type="entry name" value="Kinase-like_dom_sf"/>
</dbReference>
<dbReference type="PANTHER" id="PTHR21310">
    <property type="entry name" value="AMINOGLYCOSIDE PHOSPHOTRANSFERASE-RELATED-RELATED"/>
    <property type="match status" value="1"/>
</dbReference>
<dbReference type="InterPro" id="IPR051678">
    <property type="entry name" value="AGP_Transferase"/>
</dbReference>
<evidence type="ECO:0000313" key="3">
    <source>
        <dbReference type="Proteomes" id="UP001219355"/>
    </source>
</evidence>
<protein>
    <recommendedName>
        <fullName evidence="4">Aminoglycoside phosphotransferase domain-containing protein</fullName>
    </recommendedName>
</protein>
<reference evidence="2" key="1">
    <citation type="submission" date="2023-03" db="EMBL/GenBank/DDBJ databases">
        <title>Emydomyces testavorans Genome Sequence.</title>
        <authorList>
            <person name="Hoyer L."/>
        </authorList>
    </citation>
    <scope>NUCLEOTIDE SEQUENCE</scope>
    <source>
        <strain evidence="2">16-2883</strain>
    </source>
</reference>
<proteinExistence type="predicted"/>
<organism evidence="2 3">
    <name type="scientific">Emydomyces testavorans</name>
    <dbReference type="NCBI Taxonomy" id="2070801"/>
    <lineage>
        <taxon>Eukaryota</taxon>
        <taxon>Fungi</taxon>
        <taxon>Dikarya</taxon>
        <taxon>Ascomycota</taxon>
        <taxon>Pezizomycotina</taxon>
        <taxon>Eurotiomycetes</taxon>
        <taxon>Eurotiomycetidae</taxon>
        <taxon>Onygenales</taxon>
        <taxon>Nannizziopsiaceae</taxon>
        <taxon>Emydomyces</taxon>
    </lineage>
</organism>
<evidence type="ECO:0000313" key="2">
    <source>
        <dbReference type="EMBL" id="WEW57643.1"/>
    </source>
</evidence>
<gene>
    <name evidence="2" type="ORF">PRK78_003110</name>
</gene>
<dbReference type="EMBL" id="CP120628">
    <property type="protein sequence ID" value="WEW57643.1"/>
    <property type="molecule type" value="Genomic_DNA"/>
</dbReference>
<feature type="region of interest" description="Disordered" evidence="1">
    <location>
        <begin position="1"/>
        <end position="33"/>
    </location>
</feature>
<accession>A0AAF0II40</accession>
<dbReference type="AlphaFoldDB" id="A0AAF0II40"/>
<dbReference type="Proteomes" id="UP001219355">
    <property type="component" value="Chromosome 2"/>
</dbReference>
<dbReference type="PANTHER" id="PTHR21310:SF37">
    <property type="entry name" value="AMINOGLYCOSIDE PHOSPHOTRANSFERASE DOMAIN-CONTAINING PROTEIN"/>
    <property type="match status" value="1"/>
</dbReference>
<evidence type="ECO:0008006" key="4">
    <source>
        <dbReference type="Google" id="ProtNLM"/>
    </source>
</evidence>